<comment type="similarity">
    <text evidence="1">Belongs to the multi antimicrobial extrusion (MATE) (TC 2.A.66.1) family.</text>
</comment>
<dbReference type="Pfam" id="PF01554">
    <property type="entry name" value="MatE"/>
    <property type="match status" value="1"/>
</dbReference>
<feature type="transmembrane region" description="Helical" evidence="2">
    <location>
        <begin position="133"/>
        <end position="157"/>
    </location>
</feature>
<reference evidence="3 4" key="1">
    <citation type="journal article" date="2023" name="Plants (Basel)">
        <title>Bridging the Gap: Combining Genomics and Transcriptomics Approaches to Understand Stylosanthes scabra, an Orphan Legume from the Brazilian Caatinga.</title>
        <authorList>
            <person name="Ferreira-Neto J.R.C."/>
            <person name="da Silva M.D."/>
            <person name="Binneck E."/>
            <person name="de Melo N.F."/>
            <person name="da Silva R.H."/>
            <person name="de Melo A.L.T.M."/>
            <person name="Pandolfi V."/>
            <person name="Bustamante F.O."/>
            <person name="Brasileiro-Vidal A.C."/>
            <person name="Benko-Iseppon A.M."/>
        </authorList>
    </citation>
    <scope>NUCLEOTIDE SEQUENCE [LARGE SCALE GENOMIC DNA]</scope>
    <source>
        <tissue evidence="3">Leaves</tissue>
    </source>
</reference>
<proteinExistence type="inferred from homology"/>
<gene>
    <name evidence="3" type="ORF">PIB30_008216</name>
</gene>
<evidence type="ECO:0000313" key="4">
    <source>
        <dbReference type="Proteomes" id="UP001341840"/>
    </source>
</evidence>
<protein>
    <submittedName>
        <fullName evidence="3">Uncharacterized protein</fullName>
    </submittedName>
</protein>
<keyword evidence="2" id="KW-0472">Membrane</keyword>
<sequence length="190" mass="20652">MSSLAALVWPVKVFGPSLSVFPKRLLLSRWACVFSLWMMTQLGSKSWRISFANANTMWTFNINGWEMMISLGFMAAASVRVVNELGRGNAKAANEHVARAVGDLSPLLSVYILLNSVQPVLSGVVVGAGWQSIVAYVNIGCYYLIGIPVGIVLGNVLDLQVKVVIARSKISKWAKLDGHDHESKSNSSKS</sequence>
<evidence type="ECO:0000256" key="2">
    <source>
        <dbReference type="SAM" id="Phobius"/>
    </source>
</evidence>
<feature type="transmembrane region" description="Helical" evidence="2">
    <location>
        <begin position="104"/>
        <end position="127"/>
    </location>
</feature>
<name>A0ABU6Q4S0_9FABA</name>
<evidence type="ECO:0000256" key="1">
    <source>
        <dbReference type="ARBA" id="ARBA00010199"/>
    </source>
</evidence>
<dbReference type="InterPro" id="IPR002528">
    <property type="entry name" value="MATE_fam"/>
</dbReference>
<comment type="caution">
    <text evidence="3">The sequence shown here is derived from an EMBL/GenBank/DDBJ whole genome shotgun (WGS) entry which is preliminary data.</text>
</comment>
<dbReference type="Proteomes" id="UP001341840">
    <property type="component" value="Unassembled WGS sequence"/>
</dbReference>
<dbReference type="PANTHER" id="PTHR11206">
    <property type="entry name" value="MULTIDRUG RESISTANCE PROTEIN"/>
    <property type="match status" value="1"/>
</dbReference>
<keyword evidence="2" id="KW-0812">Transmembrane</keyword>
<evidence type="ECO:0000313" key="3">
    <source>
        <dbReference type="EMBL" id="MED6106829.1"/>
    </source>
</evidence>
<keyword evidence="4" id="KW-1185">Reference proteome</keyword>
<organism evidence="3 4">
    <name type="scientific">Stylosanthes scabra</name>
    <dbReference type="NCBI Taxonomy" id="79078"/>
    <lineage>
        <taxon>Eukaryota</taxon>
        <taxon>Viridiplantae</taxon>
        <taxon>Streptophyta</taxon>
        <taxon>Embryophyta</taxon>
        <taxon>Tracheophyta</taxon>
        <taxon>Spermatophyta</taxon>
        <taxon>Magnoliopsida</taxon>
        <taxon>eudicotyledons</taxon>
        <taxon>Gunneridae</taxon>
        <taxon>Pentapetalae</taxon>
        <taxon>rosids</taxon>
        <taxon>fabids</taxon>
        <taxon>Fabales</taxon>
        <taxon>Fabaceae</taxon>
        <taxon>Papilionoideae</taxon>
        <taxon>50 kb inversion clade</taxon>
        <taxon>dalbergioids sensu lato</taxon>
        <taxon>Dalbergieae</taxon>
        <taxon>Pterocarpus clade</taxon>
        <taxon>Stylosanthes</taxon>
    </lineage>
</organism>
<dbReference type="EMBL" id="JASCZI010000018">
    <property type="protein sequence ID" value="MED6106829.1"/>
    <property type="molecule type" value="Genomic_DNA"/>
</dbReference>
<keyword evidence="2" id="KW-1133">Transmembrane helix</keyword>
<accession>A0ABU6Q4S0</accession>